<dbReference type="PANTHER" id="PTHR43434">
    <property type="entry name" value="PHOSPHOGLYCOLATE PHOSPHATASE"/>
    <property type="match status" value="1"/>
</dbReference>
<name>A0ABU4MTS1_9ACTN</name>
<evidence type="ECO:0000313" key="2">
    <source>
        <dbReference type="EMBL" id="MDX3040202.1"/>
    </source>
</evidence>
<dbReference type="InterPro" id="IPR041492">
    <property type="entry name" value="HAD_2"/>
</dbReference>
<keyword evidence="3" id="KW-1185">Reference proteome</keyword>
<dbReference type="EMBL" id="JARAWJ010000018">
    <property type="protein sequence ID" value="MDX3040202.1"/>
    <property type="molecule type" value="Genomic_DNA"/>
</dbReference>
<protein>
    <submittedName>
        <fullName evidence="2">HAD hydrolase-like protein</fullName>
    </submittedName>
</protein>
<accession>A0ABU4MTS1</accession>
<dbReference type="Gene3D" id="3.40.50.1000">
    <property type="entry name" value="HAD superfamily/HAD-like"/>
    <property type="match status" value="1"/>
</dbReference>
<comment type="caution">
    <text evidence="2">The sequence shown here is derived from an EMBL/GenBank/DDBJ whole genome shotgun (WGS) entry which is preliminary data.</text>
</comment>
<gene>
    <name evidence="2" type="ORF">PV383_23940</name>
</gene>
<dbReference type="InterPro" id="IPR050155">
    <property type="entry name" value="HAD-like_hydrolase_sf"/>
</dbReference>
<dbReference type="InterPro" id="IPR036412">
    <property type="entry name" value="HAD-like_sf"/>
</dbReference>
<feature type="region of interest" description="Disordered" evidence="1">
    <location>
        <begin position="255"/>
        <end position="277"/>
    </location>
</feature>
<dbReference type="RefSeq" id="WP_234442432.1">
    <property type="nucleotide sequence ID" value="NZ_JABXWF010000007.1"/>
</dbReference>
<dbReference type="PANTHER" id="PTHR43434:SF1">
    <property type="entry name" value="PHOSPHOGLYCOLATE PHOSPHATASE"/>
    <property type="match status" value="1"/>
</dbReference>
<dbReference type="Pfam" id="PF13419">
    <property type="entry name" value="HAD_2"/>
    <property type="match status" value="1"/>
</dbReference>
<evidence type="ECO:0000313" key="3">
    <source>
        <dbReference type="Proteomes" id="UP001282474"/>
    </source>
</evidence>
<dbReference type="InterPro" id="IPR023214">
    <property type="entry name" value="HAD_sf"/>
</dbReference>
<organism evidence="2 3">
    <name type="scientific">Streptomyces caniscabiei</name>
    <dbReference type="NCBI Taxonomy" id="2746961"/>
    <lineage>
        <taxon>Bacteria</taxon>
        <taxon>Bacillati</taxon>
        <taxon>Actinomycetota</taxon>
        <taxon>Actinomycetes</taxon>
        <taxon>Kitasatosporales</taxon>
        <taxon>Streptomycetaceae</taxon>
        <taxon>Streptomyces</taxon>
    </lineage>
</organism>
<reference evidence="2 3" key="1">
    <citation type="journal article" date="2023" name="Microb. Genom.">
        <title>Mesoterricola silvestris gen. nov., sp. nov., Mesoterricola sediminis sp. nov., Geothrix oryzae sp. nov., Geothrix edaphica sp. nov., Geothrix rubra sp. nov., and Geothrix limicola sp. nov., six novel members of Acidobacteriota isolated from soils.</title>
        <authorList>
            <person name="Weisberg A.J."/>
            <person name="Pearce E."/>
            <person name="Kramer C.G."/>
            <person name="Chang J.H."/>
            <person name="Clarke C.R."/>
        </authorList>
    </citation>
    <scope>NUCLEOTIDE SEQUENCE [LARGE SCALE GENOMIC DNA]</scope>
    <source>
        <strain evidence="2 3">NE20-4-1</strain>
    </source>
</reference>
<dbReference type="SUPFAM" id="SSF56784">
    <property type="entry name" value="HAD-like"/>
    <property type="match status" value="1"/>
</dbReference>
<dbReference type="Proteomes" id="UP001282474">
    <property type="component" value="Unassembled WGS sequence"/>
</dbReference>
<sequence>MTAMNPTLPETTEPLRPRQLLGGARAVLLDFDGPVCDLFAGRSTRPVAREIKAMAREKWNVLDPAVEACDDSHAVLQLLRDMLDRRRDAALGPTALAPALDPAVLRAASDIVTRYEEEAVDAAVPAPGVDLLLDSLAEHGKRLAIVTNNAEGPVRKFLGLHKMSGKFEAVCGRDPRDPRRMKPDPSVVRLALEHLGHIAPEAAVLIGDQPGDLRAAASAGVRFLGYAPDPERDRRLRRAGARTVVASHIELVEACAPGPDPHPQGFSQSPPLRHPRP</sequence>
<evidence type="ECO:0000256" key="1">
    <source>
        <dbReference type="SAM" id="MobiDB-lite"/>
    </source>
</evidence>
<proteinExistence type="predicted"/>